<evidence type="ECO:0000256" key="4">
    <source>
        <dbReference type="ARBA" id="ARBA00023180"/>
    </source>
</evidence>
<dbReference type="Proteomes" id="UP000198551">
    <property type="component" value="Unassembled WGS sequence"/>
</dbReference>
<evidence type="ECO:0000256" key="5">
    <source>
        <dbReference type="SAM" id="SignalP"/>
    </source>
</evidence>
<dbReference type="PANTHER" id="PTHR23221">
    <property type="entry name" value="GLYCOSYLPHOSPHATIDYLINOSITOL PHOSPHOLIPASE D"/>
    <property type="match status" value="1"/>
</dbReference>
<evidence type="ECO:0000256" key="2">
    <source>
        <dbReference type="ARBA" id="ARBA00022737"/>
    </source>
</evidence>
<evidence type="ECO:0000313" key="7">
    <source>
        <dbReference type="Proteomes" id="UP000198551"/>
    </source>
</evidence>
<proteinExistence type="predicted"/>
<dbReference type="RefSeq" id="WP_091045630.1">
    <property type="nucleotide sequence ID" value="NZ_FMCV01000009.1"/>
</dbReference>
<keyword evidence="3" id="KW-0378">Hydrolase</keyword>
<keyword evidence="2" id="KW-0677">Repeat</keyword>
<dbReference type="PANTHER" id="PTHR23221:SF7">
    <property type="entry name" value="PHOSPHATIDYLINOSITOL-GLYCAN-SPECIFIC PHOSPHOLIPASE D"/>
    <property type="match status" value="1"/>
</dbReference>
<dbReference type="InterPro" id="IPR028994">
    <property type="entry name" value="Integrin_alpha_N"/>
</dbReference>
<protein>
    <submittedName>
        <fullName evidence="6">FG-GAP repeat-containing protein</fullName>
    </submittedName>
</protein>
<accession>A0A1C4XWZ0</accession>
<dbReference type="Gene3D" id="2.130.10.130">
    <property type="entry name" value="Integrin alpha, N-terminal"/>
    <property type="match status" value="1"/>
</dbReference>
<dbReference type="AlphaFoldDB" id="A0A1C4XWZ0"/>
<feature type="signal peptide" evidence="5">
    <location>
        <begin position="1"/>
        <end position="26"/>
    </location>
</feature>
<dbReference type="InterPro" id="IPR013519">
    <property type="entry name" value="Int_alpha_beta-p"/>
</dbReference>
<dbReference type="PROSITE" id="PS51470">
    <property type="entry name" value="FG_GAP"/>
    <property type="match status" value="1"/>
</dbReference>
<gene>
    <name evidence="6" type="ORF">GA0070215_10919</name>
</gene>
<dbReference type="Pfam" id="PF01839">
    <property type="entry name" value="FG-GAP"/>
    <property type="match status" value="1"/>
</dbReference>
<dbReference type="GO" id="GO:0016787">
    <property type="term" value="F:hydrolase activity"/>
    <property type="evidence" value="ECO:0007669"/>
    <property type="project" value="UniProtKB-KW"/>
</dbReference>
<reference evidence="7" key="1">
    <citation type="submission" date="2016-06" db="EMBL/GenBank/DDBJ databases">
        <authorList>
            <person name="Varghese N."/>
        </authorList>
    </citation>
    <scope>NUCLEOTIDE SEQUENCE [LARGE SCALE GENOMIC DNA]</scope>
    <source>
        <strain evidence="7">DSM 45555</strain>
    </source>
</reference>
<dbReference type="InterPro" id="IPR013517">
    <property type="entry name" value="FG-GAP"/>
</dbReference>
<dbReference type="EMBL" id="FMCV01000009">
    <property type="protein sequence ID" value="SCF12952.1"/>
    <property type="molecule type" value="Genomic_DNA"/>
</dbReference>
<evidence type="ECO:0000256" key="1">
    <source>
        <dbReference type="ARBA" id="ARBA00022729"/>
    </source>
</evidence>
<evidence type="ECO:0000313" key="6">
    <source>
        <dbReference type="EMBL" id="SCF12952.1"/>
    </source>
</evidence>
<organism evidence="6 7">
    <name type="scientific">Micromonospora marina</name>
    <dbReference type="NCBI Taxonomy" id="307120"/>
    <lineage>
        <taxon>Bacteria</taxon>
        <taxon>Bacillati</taxon>
        <taxon>Actinomycetota</taxon>
        <taxon>Actinomycetes</taxon>
        <taxon>Micromonosporales</taxon>
        <taxon>Micromonosporaceae</taxon>
        <taxon>Micromonospora</taxon>
    </lineage>
</organism>
<feature type="chain" id="PRO_5039113258" evidence="5">
    <location>
        <begin position="27"/>
        <end position="1064"/>
    </location>
</feature>
<evidence type="ECO:0000256" key="3">
    <source>
        <dbReference type="ARBA" id="ARBA00022801"/>
    </source>
</evidence>
<keyword evidence="1 5" id="KW-0732">Signal</keyword>
<name>A0A1C4XWZ0_9ACTN</name>
<keyword evidence="4" id="KW-0325">Glycoprotein</keyword>
<keyword evidence="7" id="KW-1185">Reference proteome</keyword>
<sequence>MARRVTATVRSCLAACVAVLTAAALAGVPGEPAAYLAAGPDGVTGGVESRTDEAVSLRAARESGKPVQVKSLTSETTAVYALPDGQFRAELSVGASRIRRGDQWVPVDLTLRKGADGRISAVAHPFDLVVSGAHPSGTPELAVLGHGADRLAVGWAGRLPEPKLDGGRATYVDTLPGVDLVVEATRAGMEAFFVVKDRSAVKHVARLTLPITGPNAARAVRDASGNTAIEDAAGRVVAHTPALRMWDARVDALGNPTAETAVASTIAPAAEARATRGLDLTLTPDLRWLNDSKREYPIVIDPTINPVYTTFDTYIQAGDTVNRGGTDDLRLGRLGPTGPVTRSLLRWDTTAFVGKQITSATVSFWNWWSPLCEGRSWELWTVGAVADDMIWDTQPAWNNQEATTLATAGYDASCNDAWVGISGTKFFQRAANAGDTRADMGLRATDETDSKSFKQFRSRNAAASTEVPKASVTYNSWPTVTARSTVPATTCATGSARPLVNTLTPQLKATVADGDGTAMTVTVEWWAMNAEKAIGSASSSNVASGATVTATVPAGAFVDGGIYRWRVKAADGVSGSDIWSSFCEMQVYTTATPVTGCTGGTDSDFNGDGVADIAIADPEATVNGQIRAGRINVTYGGSTTVHTLHEGGASMPGAAEAGDRFGTSIAAYDANNDGCTDLAVGVPNQAVSGQAQAGVVYVLLGSPAGLAQGPPAVSYHQDSANVPDAAEAYDWFGYAVAGSRTASGEPYLVIGAPGEGLANPVTGIVHYMRGTVNVAMSQGSGIPGAAEIDDRTGYAVAASTHHWAVGSPGEAIGTEAFAGAVNVFSHTLSNGLPTLAAGLEQNVANVSNDAEANDNFGKSISIAPYRPVGAPAGQADSLVVVGVPGEDLVVAATNTPAPDAGLVHRFHVTAANTFTELPAITYASEDGDYLGEKVVVVNTAPGSEGTNATMFVAIGVPGEDAGTSVADSGRVRVFPALANPIGTPTTLHRESGGMPGTAGAQELVGTSLSATSQRLYVGTPYGADAVYGFTWSDLSAGNTAPSVTWQPGQGGLPTGHSAFGAAIS</sequence>
<dbReference type="SMART" id="SM00191">
    <property type="entry name" value="Int_alpha"/>
    <property type="match status" value="2"/>
</dbReference>
<dbReference type="SUPFAM" id="SSF69318">
    <property type="entry name" value="Integrin alpha N-terminal domain"/>
    <property type="match status" value="1"/>
</dbReference>